<dbReference type="NCBIfam" id="TIGR00277">
    <property type="entry name" value="HDIG"/>
    <property type="match status" value="1"/>
</dbReference>
<dbReference type="Proteomes" id="UP000823638">
    <property type="component" value="Unassembled WGS sequence"/>
</dbReference>
<feature type="transmembrane region" description="Helical" evidence="2">
    <location>
        <begin position="442"/>
        <end position="464"/>
    </location>
</feature>
<dbReference type="Pfam" id="PF01966">
    <property type="entry name" value="HD"/>
    <property type="match status" value="1"/>
</dbReference>
<evidence type="ECO:0000313" key="4">
    <source>
        <dbReference type="EMBL" id="MBO8456963.1"/>
    </source>
</evidence>
<evidence type="ECO:0000259" key="3">
    <source>
        <dbReference type="PROSITE" id="PS51831"/>
    </source>
</evidence>
<evidence type="ECO:0000256" key="2">
    <source>
        <dbReference type="SAM" id="Phobius"/>
    </source>
</evidence>
<dbReference type="InterPro" id="IPR052722">
    <property type="entry name" value="PgpH_phosphodiesterase"/>
</dbReference>
<dbReference type="PANTHER" id="PTHR36442">
    <property type="entry name" value="CYCLIC-DI-AMP PHOSPHODIESTERASE PGPH"/>
    <property type="match status" value="1"/>
</dbReference>
<dbReference type="InterPro" id="IPR003607">
    <property type="entry name" value="HD/PDEase_dom"/>
</dbReference>
<accession>A0A9D9N1Q8</accession>
<feature type="transmembrane region" description="Helical" evidence="2">
    <location>
        <begin position="397"/>
        <end position="430"/>
    </location>
</feature>
<dbReference type="Pfam" id="PF07697">
    <property type="entry name" value="7TMR-HDED"/>
    <property type="match status" value="1"/>
</dbReference>
<feature type="transmembrane region" description="Helical" evidence="2">
    <location>
        <begin position="346"/>
        <end position="368"/>
    </location>
</feature>
<proteinExistence type="predicted"/>
<reference evidence="4" key="1">
    <citation type="submission" date="2020-10" db="EMBL/GenBank/DDBJ databases">
        <authorList>
            <person name="Gilroy R."/>
        </authorList>
    </citation>
    <scope>NUCLEOTIDE SEQUENCE</scope>
    <source>
        <strain evidence="4">10532</strain>
    </source>
</reference>
<dbReference type="AlphaFoldDB" id="A0A9D9N1Q8"/>
<protein>
    <submittedName>
        <fullName evidence="4">HDIG domain-containing protein</fullName>
    </submittedName>
</protein>
<evidence type="ECO:0000256" key="1">
    <source>
        <dbReference type="SAM" id="MobiDB-lite"/>
    </source>
</evidence>
<feature type="transmembrane region" description="Helical" evidence="2">
    <location>
        <begin position="29"/>
        <end position="48"/>
    </location>
</feature>
<evidence type="ECO:0000313" key="5">
    <source>
        <dbReference type="Proteomes" id="UP000823638"/>
    </source>
</evidence>
<dbReference type="PANTHER" id="PTHR36442:SF1">
    <property type="entry name" value="CYCLIC-DI-AMP PHOSPHODIESTERASE PGPH"/>
    <property type="match status" value="1"/>
</dbReference>
<comment type="caution">
    <text evidence="4">The sequence shown here is derived from an EMBL/GenBank/DDBJ whole genome shotgun (WGS) entry which is preliminary data.</text>
</comment>
<feature type="domain" description="HD" evidence="3">
    <location>
        <begin position="529"/>
        <end position="670"/>
    </location>
</feature>
<dbReference type="InterPro" id="IPR006675">
    <property type="entry name" value="HDIG_dom"/>
</dbReference>
<organism evidence="4 5">
    <name type="scientific">Candidatus Gallitreponema excrementavium</name>
    <dbReference type="NCBI Taxonomy" id="2840840"/>
    <lineage>
        <taxon>Bacteria</taxon>
        <taxon>Pseudomonadati</taxon>
        <taxon>Spirochaetota</taxon>
        <taxon>Spirochaetia</taxon>
        <taxon>Spirochaetales</taxon>
        <taxon>Candidatus Gallitreponema</taxon>
    </lineage>
</organism>
<feature type="transmembrane region" description="Helical" evidence="2">
    <location>
        <begin position="374"/>
        <end position="392"/>
    </location>
</feature>
<sequence>MNKQTLENNFFLILSGKLKRYFFKNLKTIILLVSAFVVLSCITTGIFFTSGGSAKIKLSDYGVGRVSDRDIVAVKDISYVDEEATRLRREASQRLVPAEFKFNTNITQGAKRRLKEFVIIAEDCLSSSNDSLSFALEIQEAFPVFDQKVTSAVYSLKDPENFLNSCVKIFDAIMDEGVVSIPDAGMESLNPSVIDCVYMDGKNIIRETKEISSLITLENLEAEVIMGAEEMGFSNDESRLVYSIVNPFFKENVLFAPEETEKKLEAASASVTPIMVVIEKDQKIIRKGYIITDENRRDLEAAVKAGFRDDWFFLYSSISVLLGVLAVTVCLFSSKIITRKLAFSEQVFLTASFALVYIVAVSVSHLGTALAPEIYTLLIPSSLMVMMAYILIKDTSVVIYTVVLALGVLGATEMSMISFLFVLLSGFAGIRVVNKTERRIDMVWASFVLSLINILIYILCIVVTKTEFQHLILICIGAAFNGFLSGILVTGLLPVFENLLNTATTFKLMELSDLNSPIMKKMLLAAPGSYSHSILVASLAENACREIGADPLLARVGGYYHDIGKMDQPEYFTENQTDYNKHDDLSPRLSATVIRSHVKLGVEKARQLHLPEKVIDIISEHHGNSVIAVFYSEALKQEENVNPEDFSYPGEPPSSKESAVVMLADTAEAACRSLQRPSVSRLEKFIKELFDKKIENGQLDNADLTFREMDLIRQSFVQTLAAYYHSRVEYPNQKDPDELPSENQGNSVSQGNPAPSGNSSGNTKKKKEE</sequence>
<feature type="transmembrane region" description="Helical" evidence="2">
    <location>
        <begin position="471"/>
        <end position="496"/>
    </location>
</feature>
<feature type="region of interest" description="Disordered" evidence="1">
    <location>
        <begin position="728"/>
        <end position="769"/>
    </location>
</feature>
<dbReference type="Gene3D" id="1.10.3210.10">
    <property type="entry name" value="Hypothetical protein af1432"/>
    <property type="match status" value="1"/>
</dbReference>
<keyword evidence="2" id="KW-1133">Transmembrane helix</keyword>
<dbReference type="InterPro" id="IPR011621">
    <property type="entry name" value="Metal-dep_PHydrolase_7TM_intra"/>
</dbReference>
<keyword evidence="2" id="KW-0812">Transmembrane</keyword>
<name>A0A9D9N1Q8_9SPIR</name>
<feature type="transmembrane region" description="Helical" evidence="2">
    <location>
        <begin position="311"/>
        <end position="334"/>
    </location>
</feature>
<reference evidence="4" key="2">
    <citation type="journal article" date="2021" name="PeerJ">
        <title>Extensive microbial diversity within the chicken gut microbiome revealed by metagenomics and culture.</title>
        <authorList>
            <person name="Gilroy R."/>
            <person name="Ravi A."/>
            <person name="Getino M."/>
            <person name="Pursley I."/>
            <person name="Horton D.L."/>
            <person name="Alikhan N.F."/>
            <person name="Baker D."/>
            <person name="Gharbi K."/>
            <person name="Hall N."/>
            <person name="Watson M."/>
            <person name="Adriaenssens E.M."/>
            <person name="Foster-Nyarko E."/>
            <person name="Jarju S."/>
            <person name="Secka A."/>
            <person name="Antonio M."/>
            <person name="Oren A."/>
            <person name="Chaudhuri R.R."/>
            <person name="La Ragione R."/>
            <person name="Hildebrand F."/>
            <person name="Pallen M.J."/>
        </authorList>
    </citation>
    <scope>NUCLEOTIDE SEQUENCE</scope>
    <source>
        <strain evidence="4">10532</strain>
    </source>
</reference>
<gene>
    <name evidence="4" type="ORF">IAA81_01895</name>
</gene>
<dbReference type="InterPro" id="IPR011624">
    <property type="entry name" value="Metal-dep_PHydrolase_7TM_extra"/>
</dbReference>
<keyword evidence="2" id="KW-0472">Membrane</keyword>
<feature type="compositionally biased region" description="Basic and acidic residues" evidence="1">
    <location>
        <begin position="728"/>
        <end position="737"/>
    </location>
</feature>
<dbReference type="SUPFAM" id="SSF109604">
    <property type="entry name" value="HD-domain/PDEase-like"/>
    <property type="match status" value="1"/>
</dbReference>
<dbReference type="InterPro" id="IPR006674">
    <property type="entry name" value="HD_domain"/>
</dbReference>
<dbReference type="PROSITE" id="PS51831">
    <property type="entry name" value="HD"/>
    <property type="match status" value="1"/>
</dbReference>
<dbReference type="Pfam" id="PF07698">
    <property type="entry name" value="7TM-7TMR_HD"/>
    <property type="match status" value="1"/>
</dbReference>
<feature type="compositionally biased region" description="Polar residues" evidence="1">
    <location>
        <begin position="741"/>
        <end position="762"/>
    </location>
</feature>
<dbReference type="SMART" id="SM00471">
    <property type="entry name" value="HDc"/>
    <property type="match status" value="1"/>
</dbReference>
<dbReference type="EMBL" id="JADIMM010000023">
    <property type="protein sequence ID" value="MBO8456963.1"/>
    <property type="molecule type" value="Genomic_DNA"/>
</dbReference>
<dbReference type="CDD" id="cd00077">
    <property type="entry name" value="HDc"/>
    <property type="match status" value="1"/>
</dbReference>